<sequence>MNLSFVEISSSTNCNLGPRKRKKIWASENKEWAFTKRQCMHQQRLLSYLISNTVVRSFLWPEKEIGIGEMERIHVSVRARPISEEEAKTSPWKTSSDTIFIPNHTAFKFDRIFREDCKTIDVYEARTKEIVSASVRGFNGTVLAYGQTNSGKTHTMRGSPLEPGIISLAVHDLFDIITQDASRDFLLRISYLEIYNENINDLLDPCNRKLQIHENLEKGVFVGGLREDFVDSPQQVLDLMELGESHRHIGETNMNHYSSRSHTILHMIIESRQRRQDEGVGNVCDAVRVSVLNLVDLAGSERAAKTGAESVRLKEGTHINRSLMTLGTVIKKLSEGVDRQGGHIPYRDSKLTRILQPALGGNANTAIICNITLALVHVNETKSSLQFASQALRVTNCAHVNEILTDTALLKRQSKEIEELRSKLKNLFYWHLIYASKIENELNRVQREYEDLLVQYETERTINEIQIEFLKAKLGEAKSNHLVCEVLGNMHHDENVVIRDPEAILVVKQLIDKIDKLEMEKSSLKQKVVDTETEKLLWQEQCVDLQSQIEKLNQEAQKEQACGFTPCTDSIEVRGCSGAPAEATEATFSAKIVDVDKIIDVDEIIYLDDD</sequence>
<dbReference type="Pfam" id="PF00225">
    <property type="entry name" value="Kinesin"/>
    <property type="match status" value="1"/>
</dbReference>
<dbReference type="InterPro" id="IPR019821">
    <property type="entry name" value="Kinesin_motor_CS"/>
</dbReference>
<keyword evidence="3 7" id="KW-0175">Coiled coil</keyword>
<accession>A0ABM0SLL5</accession>
<keyword evidence="1 5" id="KW-0547">Nucleotide-binding</keyword>
<keyword evidence="4 5" id="KW-0505">Motor protein</keyword>
<organism evidence="9 10">
    <name type="scientific">Camelina sativa</name>
    <name type="common">False flax</name>
    <name type="synonym">Myagrum sativum</name>
    <dbReference type="NCBI Taxonomy" id="90675"/>
    <lineage>
        <taxon>Eukaryota</taxon>
        <taxon>Viridiplantae</taxon>
        <taxon>Streptophyta</taxon>
        <taxon>Embryophyta</taxon>
        <taxon>Tracheophyta</taxon>
        <taxon>Spermatophyta</taxon>
        <taxon>Magnoliopsida</taxon>
        <taxon>eudicotyledons</taxon>
        <taxon>Gunneridae</taxon>
        <taxon>Pentapetalae</taxon>
        <taxon>rosids</taxon>
        <taxon>malvids</taxon>
        <taxon>Brassicales</taxon>
        <taxon>Brassicaceae</taxon>
        <taxon>Camelineae</taxon>
        <taxon>Camelina</taxon>
    </lineage>
</organism>
<dbReference type="InterPro" id="IPR001752">
    <property type="entry name" value="Kinesin_motor_dom"/>
</dbReference>
<dbReference type="GeneID" id="104699442"/>
<proteinExistence type="inferred from homology"/>
<dbReference type="InterPro" id="IPR027640">
    <property type="entry name" value="Kinesin-like_fam"/>
</dbReference>
<dbReference type="SMART" id="SM00129">
    <property type="entry name" value="KISc"/>
    <property type="match status" value="1"/>
</dbReference>
<dbReference type="PRINTS" id="PR00380">
    <property type="entry name" value="KINESINHEAVY"/>
</dbReference>
<comment type="similarity">
    <text evidence="5 6">Belongs to the TRAFAC class myosin-kinesin ATPase superfamily. Kinesin family.</text>
</comment>
<dbReference type="CDD" id="cd01374">
    <property type="entry name" value="KISc_CENP_E"/>
    <property type="match status" value="1"/>
</dbReference>
<dbReference type="Proteomes" id="UP000694864">
    <property type="component" value="Chromosome 6"/>
</dbReference>
<feature type="binding site" evidence="5">
    <location>
        <begin position="146"/>
        <end position="153"/>
    </location>
    <ligand>
        <name>ATP</name>
        <dbReference type="ChEBI" id="CHEBI:30616"/>
    </ligand>
</feature>
<reference evidence="10" key="2">
    <citation type="submission" date="2025-08" db="UniProtKB">
        <authorList>
            <consortium name="RefSeq"/>
        </authorList>
    </citation>
    <scope>IDENTIFICATION</scope>
    <source>
        <tissue evidence="10">Leaf</tissue>
    </source>
</reference>
<dbReference type="PANTHER" id="PTHR47968:SF75">
    <property type="entry name" value="CENTROMERE-ASSOCIATED PROTEIN E"/>
    <property type="match status" value="1"/>
</dbReference>
<evidence type="ECO:0000256" key="4">
    <source>
        <dbReference type="ARBA" id="ARBA00023175"/>
    </source>
</evidence>
<evidence type="ECO:0000259" key="8">
    <source>
        <dbReference type="PROSITE" id="PS50067"/>
    </source>
</evidence>
<keyword evidence="2 5" id="KW-0067">ATP-binding</keyword>
<dbReference type="Gene3D" id="3.40.850.10">
    <property type="entry name" value="Kinesin motor domain"/>
    <property type="match status" value="1"/>
</dbReference>
<evidence type="ECO:0000256" key="2">
    <source>
        <dbReference type="ARBA" id="ARBA00022840"/>
    </source>
</evidence>
<dbReference type="RefSeq" id="XP_010413048.1">
    <property type="nucleotide sequence ID" value="XM_010414746.1"/>
</dbReference>
<dbReference type="PROSITE" id="PS00411">
    <property type="entry name" value="KINESIN_MOTOR_1"/>
    <property type="match status" value="1"/>
</dbReference>
<feature type="coiled-coil region" evidence="7">
    <location>
        <begin position="507"/>
        <end position="562"/>
    </location>
</feature>
<dbReference type="PROSITE" id="PS50067">
    <property type="entry name" value="KINESIN_MOTOR_2"/>
    <property type="match status" value="1"/>
</dbReference>
<gene>
    <name evidence="10" type="primary">LOC104699442</name>
</gene>
<keyword evidence="6" id="KW-0493">Microtubule</keyword>
<dbReference type="InterPro" id="IPR036961">
    <property type="entry name" value="Kinesin_motor_dom_sf"/>
</dbReference>
<evidence type="ECO:0000256" key="1">
    <source>
        <dbReference type="ARBA" id="ARBA00022741"/>
    </source>
</evidence>
<dbReference type="SUPFAM" id="SSF52540">
    <property type="entry name" value="P-loop containing nucleoside triphosphate hydrolases"/>
    <property type="match status" value="1"/>
</dbReference>
<feature type="domain" description="Kinesin motor" evidence="8">
    <location>
        <begin position="72"/>
        <end position="394"/>
    </location>
</feature>
<evidence type="ECO:0000256" key="5">
    <source>
        <dbReference type="PROSITE-ProRule" id="PRU00283"/>
    </source>
</evidence>
<evidence type="ECO:0000256" key="6">
    <source>
        <dbReference type="RuleBase" id="RU000394"/>
    </source>
</evidence>
<keyword evidence="9" id="KW-1185">Reference proteome</keyword>
<evidence type="ECO:0000256" key="3">
    <source>
        <dbReference type="ARBA" id="ARBA00023054"/>
    </source>
</evidence>
<evidence type="ECO:0000313" key="9">
    <source>
        <dbReference type="Proteomes" id="UP000694864"/>
    </source>
</evidence>
<evidence type="ECO:0000256" key="7">
    <source>
        <dbReference type="SAM" id="Coils"/>
    </source>
</evidence>
<dbReference type="InterPro" id="IPR027417">
    <property type="entry name" value="P-loop_NTPase"/>
</dbReference>
<name>A0ABM0SLL5_CAMSA</name>
<protein>
    <recommendedName>
        <fullName evidence="6">Kinesin-like protein</fullName>
    </recommendedName>
</protein>
<dbReference type="PANTHER" id="PTHR47968">
    <property type="entry name" value="CENTROMERE PROTEIN E"/>
    <property type="match status" value="1"/>
</dbReference>
<evidence type="ECO:0000313" key="10">
    <source>
        <dbReference type="RefSeq" id="XP_010413048.1"/>
    </source>
</evidence>
<reference evidence="9" key="1">
    <citation type="journal article" date="2014" name="Nat. Commun.">
        <title>The emerging biofuel crop Camelina sativa retains a highly undifferentiated hexaploid genome structure.</title>
        <authorList>
            <person name="Kagale S."/>
            <person name="Koh C."/>
            <person name="Nixon J."/>
            <person name="Bollina V."/>
            <person name="Clarke W.E."/>
            <person name="Tuteja R."/>
            <person name="Spillane C."/>
            <person name="Robinson S.J."/>
            <person name="Links M.G."/>
            <person name="Clarke C."/>
            <person name="Higgins E.E."/>
            <person name="Huebert T."/>
            <person name="Sharpe A.G."/>
            <person name="Parkin I.A."/>
        </authorList>
    </citation>
    <scope>NUCLEOTIDE SEQUENCE [LARGE SCALE GENOMIC DNA]</scope>
    <source>
        <strain evidence="9">cv. DH55</strain>
    </source>
</reference>